<dbReference type="EC" id="3.4.21.89" evidence="5"/>
<keyword evidence="8" id="KW-0378">Hydrolase</keyword>
<dbReference type="InterPro" id="IPR036286">
    <property type="entry name" value="LexA/Signal_pep-like_sf"/>
</dbReference>
<dbReference type="GO" id="GO:0009003">
    <property type="term" value="F:signal peptidase activity"/>
    <property type="evidence" value="ECO:0007669"/>
    <property type="project" value="UniProtKB-EC"/>
</dbReference>
<keyword evidence="3 7" id="KW-1133">Transmembrane helix</keyword>
<dbReference type="GO" id="GO:0006465">
    <property type="term" value="P:signal peptide processing"/>
    <property type="evidence" value="ECO:0007669"/>
    <property type="project" value="UniProtKB-UniRule"/>
</dbReference>
<accession>A0A9X2DB05</accession>
<organism evidence="8 9">
    <name type="scientific">Nocardioides bruguierae</name>
    <dbReference type="NCBI Taxonomy" id="2945102"/>
    <lineage>
        <taxon>Bacteria</taxon>
        <taxon>Bacillati</taxon>
        <taxon>Actinomycetota</taxon>
        <taxon>Actinomycetes</taxon>
        <taxon>Propionibacteriales</taxon>
        <taxon>Nocardioidaceae</taxon>
        <taxon>Nocardioides</taxon>
    </lineage>
</organism>
<protein>
    <recommendedName>
        <fullName evidence="5">Signal peptidase I</fullName>
        <ecNumber evidence="5">3.4.21.89</ecNumber>
    </recommendedName>
</protein>
<dbReference type="InterPro" id="IPR001733">
    <property type="entry name" value="Peptidase_S26B"/>
</dbReference>
<keyword evidence="9" id="KW-1185">Reference proteome</keyword>
<evidence type="ECO:0000256" key="5">
    <source>
        <dbReference type="NCBIfam" id="TIGR02228"/>
    </source>
</evidence>
<proteinExistence type="predicted"/>
<evidence type="ECO:0000256" key="1">
    <source>
        <dbReference type="ARBA" id="ARBA00004370"/>
    </source>
</evidence>
<dbReference type="Pfam" id="PF13385">
    <property type="entry name" value="Laminin_G_3"/>
    <property type="match status" value="1"/>
</dbReference>
<sequence length="479" mass="49670">MGSPVLLTLGPARTGWCALLVTTAARAVLAVLAGLVVWSVLPVALGWHSTVTVSGSMLPRIEPSDVVVSAPLDPGTDLRAGWIVLVDSPAQPGTLLVHRVVEVREDGSAITRGDANAEPDSDPVAREDVLGLARLRVPYVGRPFLWWHDGHALTPGALGTGLGLLLVVLLAEWYRQGPEEWDDQHDQDDRADRAGRAAAADPTGVPDRLRGPAVGVLSLLPVLLPVALALLLGASAVLPGAGAVLAPASAAYRSTTSTSPYSATAAWYSCQRAPLAHGPVLAWRLDETGGTTAADASGTGNTGTYHGGPALAQGRACGTDTGTSVRLDGIDDFVVSTTAYTAPSVYTVELWFSTTTTSGGKLIGFESGTTAWGWSYDRMVYMRNDGRLVCGAGPSITIASSAAYNDGAWHHVAATMSAAGMRLYVDGAQVGSSTNTVSQSFSGYWRIGSGGLSGWPGTPSSEKFAGYVDDVAGHHAARY</sequence>
<dbReference type="GO" id="GO:0004252">
    <property type="term" value="F:serine-type endopeptidase activity"/>
    <property type="evidence" value="ECO:0007669"/>
    <property type="project" value="UniProtKB-UniRule"/>
</dbReference>
<feature type="region of interest" description="Disordered" evidence="6">
    <location>
        <begin position="179"/>
        <end position="205"/>
    </location>
</feature>
<evidence type="ECO:0000313" key="8">
    <source>
        <dbReference type="EMBL" id="MCM0622067.1"/>
    </source>
</evidence>
<feature type="transmembrane region" description="Helical" evidence="7">
    <location>
        <begin position="152"/>
        <end position="174"/>
    </location>
</feature>
<gene>
    <name evidence="8" type="ORF">M8330_17380</name>
</gene>
<dbReference type="NCBIfam" id="TIGR02228">
    <property type="entry name" value="sigpep_I_arch"/>
    <property type="match status" value="1"/>
</dbReference>
<dbReference type="GO" id="GO:0016020">
    <property type="term" value="C:membrane"/>
    <property type="evidence" value="ECO:0007669"/>
    <property type="project" value="UniProtKB-SubCell"/>
</dbReference>
<name>A0A9X2DB05_9ACTN</name>
<dbReference type="Proteomes" id="UP001139485">
    <property type="component" value="Unassembled WGS sequence"/>
</dbReference>
<feature type="transmembrane region" description="Helical" evidence="7">
    <location>
        <begin position="222"/>
        <end position="246"/>
    </location>
</feature>
<evidence type="ECO:0000256" key="6">
    <source>
        <dbReference type="SAM" id="MobiDB-lite"/>
    </source>
</evidence>
<evidence type="ECO:0000313" key="9">
    <source>
        <dbReference type="Proteomes" id="UP001139485"/>
    </source>
</evidence>
<dbReference type="AlphaFoldDB" id="A0A9X2DB05"/>
<evidence type="ECO:0000256" key="7">
    <source>
        <dbReference type="SAM" id="Phobius"/>
    </source>
</evidence>
<evidence type="ECO:0000256" key="4">
    <source>
        <dbReference type="ARBA" id="ARBA00023136"/>
    </source>
</evidence>
<comment type="caution">
    <text evidence="8">The sequence shown here is derived from an EMBL/GenBank/DDBJ whole genome shotgun (WGS) entry which is preliminary data.</text>
</comment>
<dbReference type="InterPro" id="IPR013320">
    <property type="entry name" value="ConA-like_dom_sf"/>
</dbReference>
<dbReference type="EMBL" id="JAMOIL010000028">
    <property type="protein sequence ID" value="MCM0622067.1"/>
    <property type="molecule type" value="Genomic_DNA"/>
</dbReference>
<dbReference type="Gene3D" id="2.60.120.200">
    <property type="match status" value="1"/>
</dbReference>
<dbReference type="SUPFAM" id="SSF49899">
    <property type="entry name" value="Concanavalin A-like lectins/glucanases"/>
    <property type="match status" value="1"/>
</dbReference>
<evidence type="ECO:0000256" key="2">
    <source>
        <dbReference type="ARBA" id="ARBA00022692"/>
    </source>
</evidence>
<comment type="subcellular location">
    <subcellularLocation>
        <location evidence="1">Membrane</location>
    </subcellularLocation>
</comment>
<dbReference type="SUPFAM" id="SSF51306">
    <property type="entry name" value="LexA/Signal peptidase"/>
    <property type="match status" value="1"/>
</dbReference>
<keyword evidence="2 7" id="KW-0812">Transmembrane</keyword>
<keyword evidence="4 7" id="KW-0472">Membrane</keyword>
<dbReference type="InterPro" id="IPR019533">
    <property type="entry name" value="Peptidase_S26"/>
</dbReference>
<dbReference type="CDD" id="cd06530">
    <property type="entry name" value="S26_SPase_I"/>
    <property type="match status" value="1"/>
</dbReference>
<dbReference type="RefSeq" id="WP_250828358.1">
    <property type="nucleotide sequence ID" value="NZ_JAMOIL010000028.1"/>
</dbReference>
<evidence type="ECO:0000256" key="3">
    <source>
        <dbReference type="ARBA" id="ARBA00022989"/>
    </source>
</evidence>
<reference evidence="8" key="1">
    <citation type="submission" date="2022-05" db="EMBL/GenBank/DDBJ databases">
        <authorList>
            <person name="Tuo L."/>
        </authorList>
    </citation>
    <scope>NUCLEOTIDE SEQUENCE</scope>
    <source>
        <strain evidence="8">BSK12Z-4</strain>
    </source>
</reference>
<feature type="transmembrane region" description="Helical" evidence="7">
    <location>
        <begin position="27"/>
        <end position="47"/>
    </location>
</feature>